<evidence type="ECO:0000313" key="3">
    <source>
        <dbReference type="Proteomes" id="UP001465976"/>
    </source>
</evidence>
<protein>
    <recommendedName>
        <fullName evidence="1">SET domain-containing protein</fullName>
    </recommendedName>
</protein>
<reference evidence="2 3" key="1">
    <citation type="submission" date="2024-02" db="EMBL/GenBank/DDBJ databases">
        <title>A draft genome for the cacao thread blight pathogen Marasmius crinis-equi.</title>
        <authorList>
            <person name="Cohen S.P."/>
            <person name="Baruah I.K."/>
            <person name="Amoako-Attah I."/>
            <person name="Bukari Y."/>
            <person name="Meinhardt L.W."/>
            <person name="Bailey B.A."/>
        </authorList>
    </citation>
    <scope>NUCLEOTIDE SEQUENCE [LARGE SCALE GENOMIC DNA]</scope>
    <source>
        <strain evidence="2 3">GH-76</strain>
    </source>
</reference>
<proteinExistence type="predicted"/>
<sequence length="196" mass="21638">MIMVPSTATIPLHWPKEIKYIRNCCFHSSVSQNVGKFIATGAGTGGTVTKNTNNKNLQKGAQNVVIIRRISSDGHPAKGQHGLFASRKIPPKTRILDYIGELHCDDRPNSDYDLSLHRFQTGESVGIDASTMGNEARFINDYRGIQTKPNAVFMDYRTPGGELRMGIWSGNEEIKKGSEILVRSEFTQVLHGFCGG</sequence>
<evidence type="ECO:0000259" key="1">
    <source>
        <dbReference type="PROSITE" id="PS50280"/>
    </source>
</evidence>
<comment type="caution">
    <text evidence="2">The sequence shown here is derived from an EMBL/GenBank/DDBJ whole genome shotgun (WGS) entry which is preliminary data.</text>
</comment>
<dbReference type="InterPro" id="IPR046341">
    <property type="entry name" value="SET_dom_sf"/>
</dbReference>
<organism evidence="2 3">
    <name type="scientific">Marasmius crinis-equi</name>
    <dbReference type="NCBI Taxonomy" id="585013"/>
    <lineage>
        <taxon>Eukaryota</taxon>
        <taxon>Fungi</taxon>
        <taxon>Dikarya</taxon>
        <taxon>Basidiomycota</taxon>
        <taxon>Agaricomycotina</taxon>
        <taxon>Agaricomycetes</taxon>
        <taxon>Agaricomycetidae</taxon>
        <taxon>Agaricales</taxon>
        <taxon>Marasmiineae</taxon>
        <taxon>Marasmiaceae</taxon>
        <taxon>Marasmius</taxon>
    </lineage>
</organism>
<dbReference type="InterPro" id="IPR001214">
    <property type="entry name" value="SET_dom"/>
</dbReference>
<dbReference type="PROSITE" id="PS50280">
    <property type="entry name" value="SET"/>
    <property type="match status" value="1"/>
</dbReference>
<dbReference type="EMBL" id="JBAHYK010000123">
    <property type="protein sequence ID" value="KAL0578029.1"/>
    <property type="molecule type" value="Genomic_DNA"/>
</dbReference>
<accession>A0ABR3FS74</accession>
<keyword evidence="3" id="KW-1185">Reference proteome</keyword>
<dbReference type="Proteomes" id="UP001465976">
    <property type="component" value="Unassembled WGS sequence"/>
</dbReference>
<feature type="domain" description="SET" evidence="1">
    <location>
        <begin position="63"/>
        <end position="185"/>
    </location>
</feature>
<name>A0ABR3FS74_9AGAR</name>
<evidence type="ECO:0000313" key="2">
    <source>
        <dbReference type="EMBL" id="KAL0578029.1"/>
    </source>
</evidence>
<dbReference type="Gene3D" id="2.170.270.10">
    <property type="entry name" value="SET domain"/>
    <property type="match status" value="1"/>
</dbReference>
<dbReference type="Pfam" id="PF00856">
    <property type="entry name" value="SET"/>
    <property type="match status" value="1"/>
</dbReference>
<dbReference type="SUPFAM" id="SSF82199">
    <property type="entry name" value="SET domain"/>
    <property type="match status" value="1"/>
</dbReference>
<gene>
    <name evidence="2" type="ORF">V5O48_003979</name>
</gene>